<name>A0AA38GBA9_TAXCH</name>
<organism evidence="1 2">
    <name type="scientific">Taxus chinensis</name>
    <name type="common">Chinese yew</name>
    <name type="synonym">Taxus wallichiana var. chinensis</name>
    <dbReference type="NCBI Taxonomy" id="29808"/>
    <lineage>
        <taxon>Eukaryota</taxon>
        <taxon>Viridiplantae</taxon>
        <taxon>Streptophyta</taxon>
        <taxon>Embryophyta</taxon>
        <taxon>Tracheophyta</taxon>
        <taxon>Spermatophyta</taxon>
        <taxon>Pinopsida</taxon>
        <taxon>Pinidae</taxon>
        <taxon>Conifers II</taxon>
        <taxon>Cupressales</taxon>
        <taxon>Taxaceae</taxon>
        <taxon>Taxus</taxon>
    </lineage>
</organism>
<proteinExistence type="predicted"/>
<dbReference type="Proteomes" id="UP000824469">
    <property type="component" value="Unassembled WGS sequence"/>
</dbReference>
<gene>
    <name evidence="1" type="ORF">KI387_020152</name>
</gene>
<feature type="non-terminal residue" evidence="1">
    <location>
        <position position="61"/>
    </location>
</feature>
<dbReference type="EMBL" id="JAHRHJ020000004">
    <property type="protein sequence ID" value="KAH9318383.1"/>
    <property type="molecule type" value="Genomic_DNA"/>
</dbReference>
<reference evidence="1 2" key="1">
    <citation type="journal article" date="2021" name="Nat. Plants">
        <title>The Taxus genome provides insights into paclitaxel biosynthesis.</title>
        <authorList>
            <person name="Xiong X."/>
            <person name="Gou J."/>
            <person name="Liao Q."/>
            <person name="Li Y."/>
            <person name="Zhou Q."/>
            <person name="Bi G."/>
            <person name="Li C."/>
            <person name="Du R."/>
            <person name="Wang X."/>
            <person name="Sun T."/>
            <person name="Guo L."/>
            <person name="Liang H."/>
            <person name="Lu P."/>
            <person name="Wu Y."/>
            <person name="Zhang Z."/>
            <person name="Ro D.K."/>
            <person name="Shang Y."/>
            <person name="Huang S."/>
            <person name="Yan J."/>
        </authorList>
    </citation>
    <scope>NUCLEOTIDE SEQUENCE [LARGE SCALE GENOMIC DNA]</scope>
    <source>
        <strain evidence="1">Ta-2019</strain>
    </source>
</reference>
<dbReference type="AlphaFoldDB" id="A0AA38GBA9"/>
<evidence type="ECO:0000313" key="1">
    <source>
        <dbReference type="EMBL" id="KAH9318383.1"/>
    </source>
</evidence>
<keyword evidence="2" id="KW-1185">Reference proteome</keyword>
<comment type="caution">
    <text evidence="1">The sequence shown here is derived from an EMBL/GenBank/DDBJ whole genome shotgun (WGS) entry which is preliminary data.</text>
</comment>
<feature type="non-terminal residue" evidence="1">
    <location>
        <position position="1"/>
    </location>
</feature>
<protein>
    <submittedName>
        <fullName evidence="1">Uncharacterized protein</fullName>
    </submittedName>
</protein>
<sequence>FLFRPNWPVRVHLSQMSLCFAGQILPVRSIRLVHVLMVRMSQLLPDCLFSFQPNRPVRVLH</sequence>
<evidence type="ECO:0000313" key="2">
    <source>
        <dbReference type="Proteomes" id="UP000824469"/>
    </source>
</evidence>
<accession>A0AA38GBA9</accession>